<protein>
    <submittedName>
        <fullName evidence="2">Glucokinase</fullName>
    </submittedName>
</protein>
<evidence type="ECO:0000313" key="2">
    <source>
        <dbReference type="EMBL" id="SFP19221.1"/>
    </source>
</evidence>
<comment type="similarity">
    <text evidence="1">Belongs to the ROK (NagC/XylR) family.</text>
</comment>
<sequence>MSQLAIDVGGTWLRYELLGEDDVCGKFQSKEQPLLEFITSMLRRYPQIDAIAVSFAGQVHNGVIISAPNIDVKEPKLKDFVETNFGVSLILENDLNCAALAESVYWNEKELVALYSGTGLGGGLIVDGKIVHGWRNLAGEIGHIPYKTAPFKCGCGKDNCLELYASGSGIQKWIKYFGLKEETTLQQLKSSKNPDAMKIAESYIEALIYAAATMVTIMNPKILVFGGGVIEHNPELIEIVRKRIGDYALLASCEGLRVEKSRMENASLEGVKILLKRF</sequence>
<dbReference type="PANTHER" id="PTHR18964:SF149">
    <property type="entry name" value="BIFUNCTIONAL UDP-N-ACETYLGLUCOSAMINE 2-EPIMERASE_N-ACETYLMANNOSAMINE KINASE"/>
    <property type="match status" value="1"/>
</dbReference>
<keyword evidence="2" id="KW-0808">Transferase</keyword>
<dbReference type="AlphaFoldDB" id="A0A1I5NDC1"/>
<dbReference type="InterPro" id="IPR000600">
    <property type="entry name" value="ROK"/>
</dbReference>
<evidence type="ECO:0000313" key="3">
    <source>
        <dbReference type="Proteomes" id="UP000199227"/>
    </source>
</evidence>
<reference evidence="2 3" key="1">
    <citation type="submission" date="2016-10" db="EMBL/GenBank/DDBJ databases">
        <authorList>
            <person name="de Groot N.N."/>
        </authorList>
    </citation>
    <scope>NUCLEOTIDE SEQUENCE [LARGE SCALE GENOMIC DNA]</scope>
    <source>
        <strain evidence="2 3">EP1-55-1</strain>
    </source>
</reference>
<proteinExistence type="inferred from homology"/>
<dbReference type="Proteomes" id="UP000199227">
    <property type="component" value="Unassembled WGS sequence"/>
</dbReference>
<dbReference type="GO" id="GO:0016301">
    <property type="term" value="F:kinase activity"/>
    <property type="evidence" value="ECO:0007669"/>
    <property type="project" value="UniProtKB-KW"/>
</dbReference>
<accession>A0A1I5NDC1</accession>
<dbReference type="PANTHER" id="PTHR18964">
    <property type="entry name" value="ROK (REPRESSOR, ORF, KINASE) FAMILY"/>
    <property type="match status" value="1"/>
</dbReference>
<dbReference type="RefSeq" id="WP_092911683.1">
    <property type="nucleotide sequence ID" value="NZ_FOXB01000009.1"/>
</dbReference>
<dbReference type="OrthoDB" id="9810372at2"/>
<name>A0A1I5NDC1_9BACT</name>
<gene>
    <name evidence="2" type="ORF">SAMN05216234_10963</name>
</gene>
<evidence type="ECO:0000256" key="1">
    <source>
        <dbReference type="ARBA" id="ARBA00006479"/>
    </source>
</evidence>
<keyword evidence="2" id="KW-0418">Kinase</keyword>
<dbReference type="SUPFAM" id="SSF53067">
    <property type="entry name" value="Actin-like ATPase domain"/>
    <property type="match status" value="1"/>
</dbReference>
<organism evidence="2 3">
    <name type="scientific">Hydrogenimonas thermophila</name>
    <dbReference type="NCBI Taxonomy" id="223786"/>
    <lineage>
        <taxon>Bacteria</taxon>
        <taxon>Pseudomonadati</taxon>
        <taxon>Campylobacterota</taxon>
        <taxon>Epsilonproteobacteria</taxon>
        <taxon>Campylobacterales</taxon>
        <taxon>Hydrogenimonadaceae</taxon>
        <taxon>Hydrogenimonas</taxon>
    </lineage>
</organism>
<dbReference type="EMBL" id="FOXB01000009">
    <property type="protein sequence ID" value="SFP19221.1"/>
    <property type="molecule type" value="Genomic_DNA"/>
</dbReference>
<dbReference type="Gene3D" id="3.30.420.40">
    <property type="match status" value="2"/>
</dbReference>
<dbReference type="Pfam" id="PF00480">
    <property type="entry name" value="ROK"/>
    <property type="match status" value="1"/>
</dbReference>
<dbReference type="STRING" id="223786.SAMN05216234_10963"/>
<keyword evidence="3" id="KW-1185">Reference proteome</keyword>
<dbReference type="InterPro" id="IPR043129">
    <property type="entry name" value="ATPase_NBD"/>
</dbReference>